<keyword evidence="1" id="KW-0472">Membrane</keyword>
<dbReference type="RefSeq" id="WP_274357333.1">
    <property type="nucleotide sequence ID" value="NZ_CP118099.1"/>
</dbReference>
<proteinExistence type="predicted"/>
<organism evidence="2 3">
    <name type="scientific">Exiguobacterium marinum</name>
    <dbReference type="NCBI Taxonomy" id="273528"/>
    <lineage>
        <taxon>Bacteria</taxon>
        <taxon>Bacillati</taxon>
        <taxon>Bacillota</taxon>
        <taxon>Bacilli</taxon>
        <taxon>Bacillales</taxon>
        <taxon>Bacillales Family XII. Incertae Sedis</taxon>
        <taxon>Exiguobacterium</taxon>
    </lineage>
</organism>
<keyword evidence="1" id="KW-1133">Transmembrane helix</keyword>
<evidence type="ECO:0000256" key="1">
    <source>
        <dbReference type="SAM" id="Phobius"/>
    </source>
</evidence>
<sequence>MIGYLILLGFWVLATLTLFALSVPMMRKRETKLVISLWTALLSGSIYLMVQEALVQTWWAWLVLVVALIGGVAVSVFIEEREDKDKQEEAPQRMVK</sequence>
<accession>A0ABY7X3Q8</accession>
<feature type="transmembrane region" description="Helical" evidence="1">
    <location>
        <begin position="6"/>
        <end position="26"/>
    </location>
</feature>
<keyword evidence="3" id="KW-1185">Reference proteome</keyword>
<name>A0ABY7X3Q8_9BACL</name>
<feature type="transmembrane region" description="Helical" evidence="1">
    <location>
        <begin position="56"/>
        <end position="78"/>
    </location>
</feature>
<evidence type="ECO:0000313" key="2">
    <source>
        <dbReference type="EMBL" id="WDH76754.1"/>
    </source>
</evidence>
<gene>
    <name evidence="2" type="ORF">PTI97_04360</name>
</gene>
<dbReference type="EMBL" id="CP118099">
    <property type="protein sequence ID" value="WDH76754.1"/>
    <property type="molecule type" value="Genomic_DNA"/>
</dbReference>
<evidence type="ECO:0000313" key="3">
    <source>
        <dbReference type="Proteomes" id="UP001213680"/>
    </source>
</evidence>
<protein>
    <recommendedName>
        <fullName evidence="4">YesK-like protein</fullName>
    </recommendedName>
</protein>
<reference evidence="2 3" key="1">
    <citation type="submission" date="2023-02" db="EMBL/GenBank/DDBJ databases">
        <title>A bacterium isolated from plastisphere.</title>
        <authorList>
            <person name="Sun Y."/>
        </authorList>
    </citation>
    <scope>NUCLEOTIDE SEQUENCE [LARGE SCALE GENOMIC DNA]</scope>
    <source>
        <strain evidence="3">a-1</strain>
    </source>
</reference>
<evidence type="ECO:0008006" key="4">
    <source>
        <dbReference type="Google" id="ProtNLM"/>
    </source>
</evidence>
<feature type="transmembrane region" description="Helical" evidence="1">
    <location>
        <begin position="33"/>
        <end position="50"/>
    </location>
</feature>
<dbReference type="Proteomes" id="UP001213680">
    <property type="component" value="Chromosome"/>
</dbReference>
<keyword evidence="1" id="KW-0812">Transmembrane</keyword>